<gene>
    <name evidence="2" type="ORF">CL1_0322</name>
</gene>
<dbReference type="EMBL" id="CP003651">
    <property type="protein sequence ID" value="AFL94533.1"/>
    <property type="molecule type" value="Genomic_DNA"/>
</dbReference>
<dbReference type="HOGENOM" id="CLU_2103630_0_0_2"/>
<evidence type="ECO:0000256" key="1">
    <source>
        <dbReference type="SAM" id="Phobius"/>
    </source>
</evidence>
<feature type="transmembrane region" description="Helical" evidence="1">
    <location>
        <begin position="95"/>
        <end position="113"/>
    </location>
</feature>
<keyword evidence="3" id="KW-1185">Reference proteome</keyword>
<accession>I3ZS49</accession>
<organism evidence="2 3">
    <name type="scientific">Thermococcus cleftensis (strain DSM 27260 / KACC 17922 / CL1)</name>
    <dbReference type="NCBI Taxonomy" id="163003"/>
    <lineage>
        <taxon>Archaea</taxon>
        <taxon>Methanobacteriati</taxon>
        <taxon>Methanobacteriota</taxon>
        <taxon>Thermococci</taxon>
        <taxon>Thermococcales</taxon>
        <taxon>Thermococcaceae</taxon>
        <taxon>Thermococcus</taxon>
    </lineage>
</organism>
<proteinExistence type="predicted"/>
<evidence type="ECO:0000313" key="3">
    <source>
        <dbReference type="Proteomes" id="UP000006064"/>
    </source>
</evidence>
<sequence>MLHATFCFLNWGLDPEKIEGIIIITVVFGIFFVFYEITIVEFIIRYCVTGRKPDKKSLSRVLGSISRATDIRNFWSIALLYVFFSLPMIYKDTKFAISAILWIASTYLTAYFAKL</sequence>
<keyword evidence="1" id="KW-1133">Transmembrane helix</keyword>
<feature type="transmembrane region" description="Helical" evidence="1">
    <location>
        <begin position="20"/>
        <end position="48"/>
    </location>
</feature>
<dbReference type="KEGG" id="thm:CL1_0322"/>
<protein>
    <submittedName>
        <fullName evidence="2">Uncharacterized protein</fullName>
    </submittedName>
</protein>
<dbReference type="AlphaFoldDB" id="I3ZS49"/>
<feature type="transmembrane region" description="Helical" evidence="1">
    <location>
        <begin position="69"/>
        <end position="89"/>
    </location>
</feature>
<keyword evidence="1" id="KW-0812">Transmembrane</keyword>
<dbReference type="Proteomes" id="UP000006064">
    <property type="component" value="Chromosome"/>
</dbReference>
<evidence type="ECO:0000313" key="2">
    <source>
        <dbReference type="EMBL" id="AFL94533.1"/>
    </source>
</evidence>
<reference evidence="2 3" key="1">
    <citation type="journal article" date="2012" name="J. Bacteriol.">
        <title>Complete Genome Sequence of the Hyperthermophilic Archaeon Thermococcus sp. Strain CL1, Isolated from a Paralvinella sp. Polychaete Worm Collected from a Hydrothermal Vent.</title>
        <authorList>
            <person name="Jung J.H."/>
            <person name="Holden J.F."/>
            <person name="Seo D.H."/>
            <person name="Park K.H."/>
            <person name="Shin H."/>
            <person name="Ryu S."/>
            <person name="Lee J.H."/>
            <person name="Park C.S."/>
        </authorList>
    </citation>
    <scope>NUCLEOTIDE SEQUENCE [LARGE SCALE GENOMIC DNA]</scope>
    <source>
        <strain evidence="3">DSM 27260 / KACC 17922 / CL1</strain>
    </source>
</reference>
<name>I3ZS49_THECF</name>
<dbReference type="STRING" id="163003.CL1_0322"/>
<keyword evidence="1" id="KW-0472">Membrane</keyword>